<gene>
    <name evidence="1" type="ORF">Cgig2_004593</name>
</gene>
<name>A0A9Q1GHV6_9CARY</name>
<reference evidence="1" key="1">
    <citation type="submission" date="2022-04" db="EMBL/GenBank/DDBJ databases">
        <title>Carnegiea gigantea Genome sequencing and assembly v2.</title>
        <authorList>
            <person name="Copetti D."/>
            <person name="Sanderson M.J."/>
            <person name="Burquez A."/>
            <person name="Wojciechowski M.F."/>
        </authorList>
    </citation>
    <scope>NUCLEOTIDE SEQUENCE</scope>
    <source>
        <strain evidence="1">SGP5-SGP5p</strain>
        <tissue evidence="1">Aerial part</tissue>
    </source>
</reference>
<dbReference type="AlphaFoldDB" id="A0A9Q1GHV6"/>
<proteinExistence type="predicted"/>
<evidence type="ECO:0000313" key="2">
    <source>
        <dbReference type="Proteomes" id="UP001153076"/>
    </source>
</evidence>
<keyword evidence="2" id="KW-1185">Reference proteome</keyword>
<accession>A0A9Q1GHV6</accession>
<dbReference type="Proteomes" id="UP001153076">
    <property type="component" value="Unassembled WGS sequence"/>
</dbReference>
<sequence>MRRLSEVAVQKGHLSDIELSNSSNSKENHLTYECEEVDHDNDQIKAKEEVAIHEIVKAAQKRSKPSLQSKGDGAALVLVKPTSSGKDLQIVQEQWALKFEEGAMAQLNATQVKAVRLMGFASLLKVDLKQIPGKFFKWLVESFDSYAIYFRLPDGQKFSVTAFDMCVTLGVPFGGKEIIKITKSSTDEEYDEVQAVWLKEWKIKQNTPELT</sequence>
<dbReference type="EMBL" id="JAKOGI010003634">
    <property type="protein sequence ID" value="KAJ8420268.1"/>
    <property type="molecule type" value="Genomic_DNA"/>
</dbReference>
<protein>
    <submittedName>
        <fullName evidence="1">Uncharacterized protein</fullName>
    </submittedName>
</protein>
<organism evidence="1 2">
    <name type="scientific">Carnegiea gigantea</name>
    <dbReference type="NCBI Taxonomy" id="171969"/>
    <lineage>
        <taxon>Eukaryota</taxon>
        <taxon>Viridiplantae</taxon>
        <taxon>Streptophyta</taxon>
        <taxon>Embryophyta</taxon>
        <taxon>Tracheophyta</taxon>
        <taxon>Spermatophyta</taxon>
        <taxon>Magnoliopsida</taxon>
        <taxon>eudicotyledons</taxon>
        <taxon>Gunneridae</taxon>
        <taxon>Pentapetalae</taxon>
        <taxon>Caryophyllales</taxon>
        <taxon>Cactineae</taxon>
        <taxon>Cactaceae</taxon>
        <taxon>Cactoideae</taxon>
        <taxon>Echinocereeae</taxon>
        <taxon>Carnegiea</taxon>
    </lineage>
</organism>
<evidence type="ECO:0000313" key="1">
    <source>
        <dbReference type="EMBL" id="KAJ8420268.1"/>
    </source>
</evidence>
<comment type="caution">
    <text evidence="1">The sequence shown here is derived from an EMBL/GenBank/DDBJ whole genome shotgun (WGS) entry which is preliminary data.</text>
</comment>